<sequence>DNRFKKRHICQFRTLGHIIDLDLEKWKIMEESKSFDATSKRFKVCHSENAASKKETSFFTDSSKKDTTEQ</sequence>
<feature type="non-terminal residue" evidence="2">
    <location>
        <position position="1"/>
    </location>
</feature>
<dbReference type="AlphaFoldDB" id="A0A0B7C063"/>
<organism evidence="2">
    <name type="scientific">Arion vulgaris</name>
    <dbReference type="NCBI Taxonomy" id="1028688"/>
    <lineage>
        <taxon>Eukaryota</taxon>
        <taxon>Metazoa</taxon>
        <taxon>Spiralia</taxon>
        <taxon>Lophotrochozoa</taxon>
        <taxon>Mollusca</taxon>
        <taxon>Gastropoda</taxon>
        <taxon>Heterobranchia</taxon>
        <taxon>Euthyneura</taxon>
        <taxon>Panpulmonata</taxon>
        <taxon>Eupulmonata</taxon>
        <taxon>Stylommatophora</taxon>
        <taxon>Helicina</taxon>
        <taxon>Arionoidea</taxon>
        <taxon>Arionidae</taxon>
        <taxon>Arion</taxon>
    </lineage>
</organism>
<gene>
    <name evidence="2" type="primary">ORF219823</name>
</gene>
<reference evidence="2" key="1">
    <citation type="submission" date="2014-12" db="EMBL/GenBank/DDBJ databases">
        <title>Insight into the proteome of Arion vulgaris.</title>
        <authorList>
            <person name="Aradska J."/>
            <person name="Bulat T."/>
            <person name="Smidak R."/>
            <person name="Sarate P."/>
            <person name="Gangsoo J."/>
            <person name="Sialana F."/>
            <person name="Bilban M."/>
            <person name="Lubec G."/>
        </authorList>
    </citation>
    <scope>NUCLEOTIDE SEQUENCE</scope>
    <source>
        <tissue evidence="2">Skin</tissue>
    </source>
</reference>
<name>A0A0B7C063_9EUPU</name>
<accession>A0A0B7C063</accession>
<protein>
    <submittedName>
        <fullName evidence="2">Uncharacterized protein</fullName>
    </submittedName>
</protein>
<feature type="non-terminal residue" evidence="2">
    <location>
        <position position="70"/>
    </location>
</feature>
<feature type="region of interest" description="Disordered" evidence="1">
    <location>
        <begin position="51"/>
        <end position="70"/>
    </location>
</feature>
<evidence type="ECO:0000313" key="2">
    <source>
        <dbReference type="EMBL" id="CEK98864.1"/>
    </source>
</evidence>
<evidence type="ECO:0000256" key="1">
    <source>
        <dbReference type="SAM" id="MobiDB-lite"/>
    </source>
</evidence>
<proteinExistence type="predicted"/>
<dbReference type="EMBL" id="HACG01051993">
    <property type="protein sequence ID" value="CEK98864.1"/>
    <property type="molecule type" value="Transcribed_RNA"/>
</dbReference>